<feature type="region of interest" description="Disordered" evidence="3">
    <location>
        <begin position="422"/>
        <end position="448"/>
    </location>
</feature>
<feature type="transmembrane region" description="Helical" evidence="4">
    <location>
        <begin position="307"/>
        <end position="327"/>
    </location>
</feature>
<evidence type="ECO:0000259" key="5">
    <source>
        <dbReference type="PROSITE" id="PS50102"/>
    </source>
</evidence>
<accession>A0A6L2JQT9</accession>
<evidence type="ECO:0000256" key="2">
    <source>
        <dbReference type="PROSITE-ProRule" id="PRU00176"/>
    </source>
</evidence>
<evidence type="ECO:0000256" key="4">
    <source>
        <dbReference type="SAM" id="Phobius"/>
    </source>
</evidence>
<dbReference type="SUPFAM" id="SSF54928">
    <property type="entry name" value="RNA-binding domain, RBD"/>
    <property type="match status" value="1"/>
</dbReference>
<keyword evidence="1" id="KW-0862">Zinc</keyword>
<gene>
    <name evidence="7" type="ORF">Tci_011429</name>
</gene>
<dbReference type="Pfam" id="PF13976">
    <property type="entry name" value="gag_pre-integrs"/>
    <property type="match status" value="1"/>
</dbReference>
<keyword evidence="1" id="KW-0863">Zinc-finger</keyword>
<dbReference type="InterPro" id="IPR001878">
    <property type="entry name" value="Znf_CCHC"/>
</dbReference>
<dbReference type="PROSITE" id="PS50102">
    <property type="entry name" value="RRM"/>
    <property type="match status" value="1"/>
</dbReference>
<dbReference type="PANTHER" id="PTHR47592:SF29">
    <property type="entry name" value="ZINC FINGER, CCHC-TYPE"/>
    <property type="match status" value="1"/>
</dbReference>
<reference evidence="7" key="1">
    <citation type="journal article" date="2019" name="Sci. Rep.">
        <title>Draft genome of Tanacetum cinerariifolium, the natural source of mosquito coil.</title>
        <authorList>
            <person name="Yamashiro T."/>
            <person name="Shiraishi A."/>
            <person name="Satake H."/>
            <person name="Nakayama K."/>
        </authorList>
    </citation>
    <scope>NUCLEOTIDE SEQUENCE</scope>
</reference>
<dbReference type="SMART" id="SM00343">
    <property type="entry name" value="ZnF_C2HC"/>
    <property type="match status" value="1"/>
</dbReference>
<feature type="region of interest" description="Disordered" evidence="3">
    <location>
        <begin position="74"/>
        <end position="100"/>
    </location>
</feature>
<dbReference type="InterPro" id="IPR054722">
    <property type="entry name" value="PolX-like_BBD"/>
</dbReference>
<evidence type="ECO:0000256" key="1">
    <source>
        <dbReference type="PROSITE-ProRule" id="PRU00047"/>
    </source>
</evidence>
<comment type="caution">
    <text evidence="7">The sequence shown here is derived from an EMBL/GenBank/DDBJ whole genome shotgun (WGS) entry which is preliminary data.</text>
</comment>
<dbReference type="PANTHER" id="PTHR47592">
    <property type="entry name" value="PBF68 PROTEIN"/>
    <property type="match status" value="1"/>
</dbReference>
<evidence type="ECO:0000259" key="6">
    <source>
        <dbReference type="PROSITE" id="PS50158"/>
    </source>
</evidence>
<dbReference type="EMBL" id="BKCJ010001176">
    <property type="protein sequence ID" value="GEU39451.1"/>
    <property type="molecule type" value="Genomic_DNA"/>
</dbReference>
<name>A0A6L2JQT9_TANCI</name>
<sequence length="698" mass="78970">MANQKPLNPMAIPYHKISTTSKTCFNHYVCPQSPLVYHHIFRPVFVGSPFHAYNVKQQPTSPYKSFPTSFSTPFSPSPVPKKKTKISSLTPVPTGPRIPRSRLTRHCRRMVVRLPENEKVAENKGKQRWKNKRGGYQKVLPFENDTTSVMIKNIPNKYTRKLLMQTLDNHCKLENNNNGDKGFVSAYDFLYLPIDFNRRGNAGFAFVNFTNPEAALRFRDAFDGKHWECFESVKIAKISKARIQGKMALLDNCKHLDFTYGSQEDMPVWFAPARDGSGQVCSKMFVVGNLGFLGNEKIIQALGYQTIRVKLVILTIRVGGVVCLGLVKHENGVRVAFNCLALLMLLVSVLVQFLLYSRPVMKQYNELLGILGRFTQHKKDELTLVKLGSHLYIEKSLRVQDSDKPKGNNVVGPSVVNMVEHNNSIRYNDNKGKRKHQDTKTNPNKKSKVTCWKCGKPRHLKKDCKGGKIGNKTNGSGTNGSDDDVARWVDSGATVHVCKDRCWFKTYESVNDGSILHIGNESTFLVHGRGSVDLKFSSGKIVSLFNVLHVPNIRKNLVSSGILNNYGYKQVIESDKFVFSKHAFISTSKLNDSIIWHARLGHVHYKRMQDMSNDGLIPTFYMDTEKYEEVYMNKPHGLVMPGNEDKVDLTKEFLSSRFSMKDMEEADVIFVSTPMDTSEKLMPNNGQVISQIHCGSNL</sequence>
<dbReference type="InterPro" id="IPR035979">
    <property type="entry name" value="RBD_domain_sf"/>
</dbReference>
<dbReference type="InterPro" id="IPR000504">
    <property type="entry name" value="RRM_dom"/>
</dbReference>
<feature type="domain" description="RRM" evidence="5">
    <location>
        <begin position="147"/>
        <end position="243"/>
    </location>
</feature>
<protein>
    <submittedName>
        <fullName evidence="7">Zinc finger, CCHC-type</fullName>
    </submittedName>
</protein>
<keyword evidence="2" id="KW-0694">RNA-binding</keyword>
<dbReference type="InterPro" id="IPR012677">
    <property type="entry name" value="Nucleotide-bd_a/b_plait_sf"/>
</dbReference>
<feature type="compositionally biased region" description="Basic residues" evidence="3">
    <location>
        <begin position="432"/>
        <end position="448"/>
    </location>
</feature>
<dbReference type="AlphaFoldDB" id="A0A6L2JQT9"/>
<proteinExistence type="predicted"/>
<evidence type="ECO:0000256" key="3">
    <source>
        <dbReference type="SAM" id="MobiDB-lite"/>
    </source>
</evidence>
<dbReference type="PROSITE" id="PS50158">
    <property type="entry name" value="ZF_CCHC"/>
    <property type="match status" value="1"/>
</dbReference>
<dbReference type="Pfam" id="PF22936">
    <property type="entry name" value="Pol_BBD"/>
    <property type="match status" value="1"/>
</dbReference>
<keyword evidence="4" id="KW-0812">Transmembrane</keyword>
<dbReference type="Pfam" id="PF04059">
    <property type="entry name" value="RRM_2"/>
    <property type="match status" value="1"/>
</dbReference>
<evidence type="ECO:0000313" key="7">
    <source>
        <dbReference type="EMBL" id="GEU39451.1"/>
    </source>
</evidence>
<keyword evidence="4" id="KW-1133">Transmembrane helix</keyword>
<keyword evidence="4" id="KW-0472">Membrane</keyword>
<dbReference type="GO" id="GO:0003723">
    <property type="term" value="F:RNA binding"/>
    <property type="evidence" value="ECO:0007669"/>
    <property type="project" value="UniProtKB-UniRule"/>
</dbReference>
<keyword evidence="1" id="KW-0479">Metal-binding</keyword>
<dbReference type="InterPro" id="IPR007201">
    <property type="entry name" value="Mei2-like_Rrm_C"/>
</dbReference>
<dbReference type="Gene3D" id="3.30.70.330">
    <property type="match status" value="1"/>
</dbReference>
<feature type="transmembrane region" description="Helical" evidence="4">
    <location>
        <begin position="333"/>
        <end position="356"/>
    </location>
</feature>
<feature type="domain" description="CCHC-type" evidence="6">
    <location>
        <begin position="451"/>
        <end position="465"/>
    </location>
</feature>
<dbReference type="GO" id="GO:0008270">
    <property type="term" value="F:zinc ion binding"/>
    <property type="evidence" value="ECO:0007669"/>
    <property type="project" value="UniProtKB-KW"/>
</dbReference>
<organism evidence="7">
    <name type="scientific">Tanacetum cinerariifolium</name>
    <name type="common">Dalmatian daisy</name>
    <name type="synonym">Chrysanthemum cinerariifolium</name>
    <dbReference type="NCBI Taxonomy" id="118510"/>
    <lineage>
        <taxon>Eukaryota</taxon>
        <taxon>Viridiplantae</taxon>
        <taxon>Streptophyta</taxon>
        <taxon>Embryophyta</taxon>
        <taxon>Tracheophyta</taxon>
        <taxon>Spermatophyta</taxon>
        <taxon>Magnoliopsida</taxon>
        <taxon>eudicotyledons</taxon>
        <taxon>Gunneridae</taxon>
        <taxon>Pentapetalae</taxon>
        <taxon>asterids</taxon>
        <taxon>campanulids</taxon>
        <taxon>Asterales</taxon>
        <taxon>Asteraceae</taxon>
        <taxon>Asteroideae</taxon>
        <taxon>Anthemideae</taxon>
        <taxon>Anthemidinae</taxon>
        <taxon>Tanacetum</taxon>
    </lineage>
</organism>
<dbReference type="InterPro" id="IPR025724">
    <property type="entry name" value="GAG-pre-integrase_dom"/>
</dbReference>